<evidence type="ECO:0008006" key="6">
    <source>
        <dbReference type="Google" id="ProtNLM"/>
    </source>
</evidence>
<dbReference type="SUPFAM" id="SSF53474">
    <property type="entry name" value="alpha/beta-Hydrolases"/>
    <property type="match status" value="1"/>
</dbReference>
<protein>
    <recommendedName>
        <fullName evidence="6">Alpha/beta hydrolase fold-3 domain-containing protein</fullName>
    </recommendedName>
</protein>
<dbReference type="Pfam" id="PF00326">
    <property type="entry name" value="Peptidase_S9"/>
    <property type="match status" value="1"/>
</dbReference>
<evidence type="ECO:0000313" key="4">
    <source>
        <dbReference type="EMBL" id="KAL1604874.1"/>
    </source>
</evidence>
<proteinExistence type="predicted"/>
<dbReference type="InterPro" id="IPR050300">
    <property type="entry name" value="GDXG_lipolytic_enzyme"/>
</dbReference>
<dbReference type="EMBL" id="JAKJXO020000005">
    <property type="protein sequence ID" value="KAL1604874.1"/>
    <property type="molecule type" value="Genomic_DNA"/>
</dbReference>
<accession>A0ABR3RL68</accession>
<dbReference type="PANTHER" id="PTHR48081:SF3">
    <property type="entry name" value="ALPHA_BETA HYDROLASE FOLD-3 DOMAIN-CONTAINING PROTEIN"/>
    <property type="match status" value="1"/>
</dbReference>
<organism evidence="4 5">
    <name type="scientific">Paraconiothyrium brasiliense</name>
    <dbReference type="NCBI Taxonomy" id="300254"/>
    <lineage>
        <taxon>Eukaryota</taxon>
        <taxon>Fungi</taxon>
        <taxon>Dikarya</taxon>
        <taxon>Ascomycota</taxon>
        <taxon>Pezizomycotina</taxon>
        <taxon>Dothideomycetes</taxon>
        <taxon>Pleosporomycetidae</taxon>
        <taxon>Pleosporales</taxon>
        <taxon>Massarineae</taxon>
        <taxon>Didymosphaeriaceae</taxon>
        <taxon>Paraconiothyrium</taxon>
    </lineage>
</organism>
<dbReference type="InterPro" id="IPR013094">
    <property type="entry name" value="AB_hydrolase_3"/>
</dbReference>
<feature type="domain" description="Alpha/beta hydrolase fold-3" evidence="3">
    <location>
        <begin position="34"/>
        <end position="128"/>
    </location>
</feature>
<dbReference type="InterPro" id="IPR001375">
    <property type="entry name" value="Peptidase_S9_cat"/>
</dbReference>
<dbReference type="InterPro" id="IPR029058">
    <property type="entry name" value="AB_hydrolase_fold"/>
</dbReference>
<evidence type="ECO:0000256" key="1">
    <source>
        <dbReference type="ARBA" id="ARBA00022801"/>
    </source>
</evidence>
<dbReference type="Gene3D" id="3.40.50.1820">
    <property type="entry name" value="alpha/beta hydrolase"/>
    <property type="match status" value="1"/>
</dbReference>
<dbReference type="Pfam" id="PF07859">
    <property type="entry name" value="Abhydrolase_3"/>
    <property type="match status" value="1"/>
</dbReference>
<keyword evidence="5" id="KW-1185">Reference proteome</keyword>
<feature type="domain" description="Peptidase S9 prolyl oligopeptidase catalytic" evidence="2">
    <location>
        <begin position="232"/>
        <end position="294"/>
    </location>
</feature>
<evidence type="ECO:0000259" key="2">
    <source>
        <dbReference type="Pfam" id="PF00326"/>
    </source>
</evidence>
<keyword evidence="1" id="KW-0378">Hydrolase</keyword>
<gene>
    <name evidence="4" type="ORF">SLS60_004414</name>
</gene>
<comment type="caution">
    <text evidence="4">The sequence shown here is derived from an EMBL/GenBank/DDBJ whole genome shotgun (WGS) entry which is preliminary data.</text>
</comment>
<dbReference type="PANTHER" id="PTHR48081">
    <property type="entry name" value="AB HYDROLASE SUPERFAMILY PROTEIN C4A8.06C"/>
    <property type="match status" value="1"/>
</dbReference>
<evidence type="ECO:0000259" key="3">
    <source>
        <dbReference type="Pfam" id="PF07859"/>
    </source>
</evidence>
<dbReference type="Proteomes" id="UP001521785">
    <property type="component" value="Unassembled WGS sequence"/>
</dbReference>
<name>A0ABR3RL68_9PLEO</name>
<evidence type="ECO:0000313" key="5">
    <source>
        <dbReference type="Proteomes" id="UP001521785"/>
    </source>
</evidence>
<sequence length="316" mass="34723">MFSHDLAYKQLENGESVLATVHFPPSRVPQPYTVAYHGGGFVIGSRAMIPEAQVRHLTEAGVVVVSADYRLCPQLSLYEGPIQDAKDAYLWSRNILPGILKEDFDIKADRSSMLAFGHSAGGLLALHLGTLPEPPRAITDFYGTKYTNDPFWVTPLPALAMLPDFDAAYLNKIFDEPIISNTMTSLEQTASARPTTKIVGMPKPDLSIVRNAWLFDGLKRGTHLRAIVQDGDYKRIDPVSMFSHSFPPTFFVHGESDDMVPTSFSEQAYAELLKLGVETGISLAEGKSHGFDAGMDSDDPAFKSVLAGLDFLIKRK</sequence>
<reference evidence="4 5" key="1">
    <citation type="submission" date="2024-02" db="EMBL/GenBank/DDBJ databases">
        <title>De novo assembly and annotation of 12 fungi associated with fruit tree decline syndrome in Ontario, Canada.</title>
        <authorList>
            <person name="Sulman M."/>
            <person name="Ellouze W."/>
            <person name="Ilyukhin E."/>
        </authorList>
    </citation>
    <scope>NUCLEOTIDE SEQUENCE [LARGE SCALE GENOMIC DNA]</scope>
    <source>
        <strain evidence="4 5">M42-189</strain>
    </source>
</reference>